<proteinExistence type="predicted"/>
<dbReference type="OrthoDB" id="9796058at2"/>
<dbReference type="InterPro" id="IPR036629">
    <property type="entry name" value="YjbJ_sf"/>
</dbReference>
<evidence type="ECO:0000313" key="1">
    <source>
        <dbReference type="EMBL" id="PSJ16381.1"/>
    </source>
</evidence>
<protein>
    <submittedName>
        <fullName evidence="1">CsbD family protein</fullName>
    </submittedName>
</protein>
<dbReference type="RefSeq" id="WP_106707836.1">
    <property type="nucleotide sequence ID" value="NZ_PXXU01000054.1"/>
</dbReference>
<sequence length="76" mass="8756">MNWNQIIGNWMLVQGKAQQQLGKILKSDLIILEGKQIELIGKIQRKYGIGKKEAEIHVDDICKGYKVRLTLLLDCY</sequence>
<dbReference type="Proteomes" id="UP000241912">
    <property type="component" value="Unassembled WGS sequence"/>
</dbReference>
<comment type="caution">
    <text evidence="1">The sequence shown here is derived from an EMBL/GenBank/DDBJ whole genome shotgun (WGS) entry which is preliminary data.</text>
</comment>
<organism evidence="1 2">
    <name type="scientific">Nitrosomonas supralitoralis</name>
    <dbReference type="NCBI Taxonomy" id="2116706"/>
    <lineage>
        <taxon>Bacteria</taxon>
        <taxon>Pseudomonadati</taxon>
        <taxon>Pseudomonadota</taxon>
        <taxon>Betaproteobacteria</taxon>
        <taxon>Nitrosomonadales</taxon>
        <taxon>Nitrosomonadaceae</taxon>
        <taxon>Nitrosomonas</taxon>
    </lineage>
</organism>
<dbReference type="AlphaFoldDB" id="A0A2P7NSC5"/>
<dbReference type="Gene3D" id="1.10.1470.10">
    <property type="entry name" value="YjbJ"/>
    <property type="match status" value="1"/>
</dbReference>
<gene>
    <name evidence="1" type="ORF">C7H79_13835</name>
</gene>
<keyword evidence="2" id="KW-1185">Reference proteome</keyword>
<accession>A0A2P7NSC5</accession>
<evidence type="ECO:0000313" key="2">
    <source>
        <dbReference type="Proteomes" id="UP000241912"/>
    </source>
</evidence>
<reference evidence="1 2" key="1">
    <citation type="submission" date="2018-03" db="EMBL/GenBank/DDBJ databases">
        <title>Draft genome of Nitrosomonas supralitoralis APG5.</title>
        <authorList>
            <person name="Urakawa H."/>
            <person name="Lopez J.V."/>
        </authorList>
    </citation>
    <scope>NUCLEOTIDE SEQUENCE [LARGE SCALE GENOMIC DNA]</scope>
    <source>
        <strain evidence="1 2">APG5</strain>
    </source>
</reference>
<dbReference type="EMBL" id="PXXU01000054">
    <property type="protein sequence ID" value="PSJ16381.1"/>
    <property type="molecule type" value="Genomic_DNA"/>
</dbReference>
<name>A0A2P7NSC5_9PROT</name>
<dbReference type="SUPFAM" id="SSF69047">
    <property type="entry name" value="Hypothetical protein YjbJ"/>
    <property type="match status" value="1"/>
</dbReference>